<evidence type="ECO:0000259" key="3">
    <source>
        <dbReference type="SMART" id="SM00093"/>
    </source>
</evidence>
<dbReference type="SUPFAM" id="SSF56574">
    <property type="entry name" value="Serpins"/>
    <property type="match status" value="1"/>
</dbReference>
<feature type="domain" description="Serpin" evidence="3">
    <location>
        <begin position="19"/>
        <end position="407"/>
    </location>
</feature>
<accession>A0A251VG51</accession>
<dbReference type="Gene3D" id="2.30.39.10">
    <property type="entry name" value="Alpha-1-antitrypsin, domain 1"/>
    <property type="match status" value="1"/>
</dbReference>
<gene>
    <name evidence="5" type="ORF">HannXRQ_Chr02g0047791</name>
    <name evidence="4" type="ORF">HanXRQr2_Chr02g0071191</name>
</gene>
<reference evidence="4 6" key="1">
    <citation type="journal article" date="2017" name="Nature">
        <title>The sunflower genome provides insights into oil metabolism, flowering and Asterid evolution.</title>
        <authorList>
            <person name="Badouin H."/>
            <person name="Gouzy J."/>
            <person name="Grassa C.J."/>
            <person name="Murat F."/>
            <person name="Staton S.E."/>
            <person name="Cottret L."/>
            <person name="Lelandais-Briere C."/>
            <person name="Owens G.L."/>
            <person name="Carrere S."/>
            <person name="Mayjonade B."/>
            <person name="Legrand L."/>
            <person name="Gill N."/>
            <person name="Kane N.C."/>
            <person name="Bowers J.E."/>
            <person name="Hubner S."/>
            <person name="Bellec A."/>
            <person name="Berard A."/>
            <person name="Berges H."/>
            <person name="Blanchet N."/>
            <person name="Boniface M.C."/>
            <person name="Brunel D."/>
            <person name="Catrice O."/>
            <person name="Chaidir N."/>
            <person name="Claudel C."/>
            <person name="Donnadieu C."/>
            <person name="Faraut T."/>
            <person name="Fievet G."/>
            <person name="Helmstetter N."/>
            <person name="King M."/>
            <person name="Knapp S.J."/>
            <person name="Lai Z."/>
            <person name="Le Paslier M.C."/>
            <person name="Lippi Y."/>
            <person name="Lorenzon L."/>
            <person name="Mandel J.R."/>
            <person name="Marage G."/>
            <person name="Marchand G."/>
            <person name="Marquand E."/>
            <person name="Bret-Mestries E."/>
            <person name="Morien E."/>
            <person name="Nambeesan S."/>
            <person name="Nguyen T."/>
            <person name="Pegot-Espagnet P."/>
            <person name="Pouilly N."/>
            <person name="Raftis F."/>
            <person name="Sallet E."/>
            <person name="Schiex T."/>
            <person name="Thomas J."/>
            <person name="Vandecasteele C."/>
            <person name="Vares D."/>
            <person name="Vear F."/>
            <person name="Vautrin S."/>
            <person name="Crespi M."/>
            <person name="Mangin B."/>
            <person name="Burke J.M."/>
            <person name="Salse J."/>
            <person name="Munos S."/>
            <person name="Vincourt P."/>
            <person name="Rieseberg L.H."/>
            <person name="Langlade N.B."/>
        </authorList>
    </citation>
    <scope>NUCLEOTIDE SEQUENCE [LARGE SCALE GENOMIC DNA]</scope>
    <source>
        <strain evidence="6">cv. SF193</strain>
        <tissue evidence="4">Leaves</tissue>
    </source>
</reference>
<dbReference type="Gramene" id="mRNA:HanXRQr2_Chr02g0071191">
    <property type="protein sequence ID" value="mRNA:HanXRQr2_Chr02g0071191"/>
    <property type="gene ID" value="HanXRQr2_Chr02g0071191"/>
</dbReference>
<keyword evidence="6" id="KW-1185">Reference proteome</keyword>
<dbReference type="PROSITE" id="PS00284">
    <property type="entry name" value="SERPIN"/>
    <property type="match status" value="1"/>
</dbReference>
<dbReference type="OMA" id="RMEESCE"/>
<organism evidence="5 6">
    <name type="scientific">Helianthus annuus</name>
    <name type="common">Common sunflower</name>
    <dbReference type="NCBI Taxonomy" id="4232"/>
    <lineage>
        <taxon>Eukaryota</taxon>
        <taxon>Viridiplantae</taxon>
        <taxon>Streptophyta</taxon>
        <taxon>Embryophyta</taxon>
        <taxon>Tracheophyta</taxon>
        <taxon>Spermatophyta</taxon>
        <taxon>Magnoliopsida</taxon>
        <taxon>eudicotyledons</taxon>
        <taxon>Gunneridae</taxon>
        <taxon>Pentapetalae</taxon>
        <taxon>asterids</taxon>
        <taxon>campanulids</taxon>
        <taxon>Asterales</taxon>
        <taxon>Asteraceae</taxon>
        <taxon>Asteroideae</taxon>
        <taxon>Heliantheae alliance</taxon>
        <taxon>Heliantheae</taxon>
        <taxon>Helianthus</taxon>
    </lineage>
</organism>
<dbReference type="InterPro" id="IPR042185">
    <property type="entry name" value="Serpin_sf_2"/>
</dbReference>
<dbReference type="InterPro" id="IPR023795">
    <property type="entry name" value="Serpin_CS"/>
</dbReference>
<comment type="similarity">
    <text evidence="1 2">Belongs to the serpin family.</text>
</comment>
<dbReference type="GO" id="GO:0005615">
    <property type="term" value="C:extracellular space"/>
    <property type="evidence" value="ECO:0000318"/>
    <property type="project" value="GO_Central"/>
</dbReference>
<evidence type="ECO:0000256" key="2">
    <source>
        <dbReference type="RuleBase" id="RU000411"/>
    </source>
</evidence>
<evidence type="ECO:0000256" key="1">
    <source>
        <dbReference type="ARBA" id="ARBA00009500"/>
    </source>
</evidence>
<dbReference type="CDD" id="cd02043">
    <property type="entry name" value="serpinP_plants"/>
    <property type="match status" value="1"/>
</dbReference>
<dbReference type="EMBL" id="MNCJ02000317">
    <property type="protein sequence ID" value="KAF5818880.1"/>
    <property type="molecule type" value="Genomic_DNA"/>
</dbReference>
<dbReference type="AlphaFoldDB" id="A0A251VG51"/>
<evidence type="ECO:0000313" key="6">
    <source>
        <dbReference type="Proteomes" id="UP000215914"/>
    </source>
</evidence>
<reference evidence="4" key="3">
    <citation type="submission" date="2020-06" db="EMBL/GenBank/DDBJ databases">
        <title>Helianthus annuus Genome sequencing and assembly Release 2.</title>
        <authorList>
            <person name="Gouzy J."/>
            <person name="Langlade N."/>
            <person name="Munos S."/>
        </authorList>
    </citation>
    <scope>NUCLEOTIDE SEQUENCE</scope>
    <source>
        <tissue evidence="4">Leaves</tissue>
    </source>
</reference>
<proteinExistence type="inferred from homology"/>
<dbReference type="InterPro" id="IPR023796">
    <property type="entry name" value="Serpin_dom"/>
</dbReference>
<dbReference type="PANTHER" id="PTHR11461:SF211">
    <property type="entry name" value="GH10112P-RELATED"/>
    <property type="match status" value="1"/>
</dbReference>
<dbReference type="InterPro" id="IPR036186">
    <property type="entry name" value="Serpin_sf"/>
</dbReference>
<dbReference type="Proteomes" id="UP000215914">
    <property type="component" value="Chromosome 2"/>
</dbReference>
<sequence length="410" mass="45866">MAEAMDFKQSIRDQTHVSTTLAAHLLSKKHDSNVVFSPVSIHAVLSLLAQGTTGRTRDQLLAFLKTNTTHNLNSLYSQYVSSIFGDSSSTDGPRLSSIFGDSSSSDGPRLSIANGVWVDKTLSLKPSFKQVVDDVYKAVCKQVDFQTKAAEVVDEVNLWAERQTNGLIKELLHADEVSSLTRLIFANALYFKGTWRDPFDREATIESDFHLLGGNKVQVPFMTDNEFKFVCEYDDFKVLGLPYLRGQERREFTMYFFLPNAKDGLQSLVQKIGSTSDFLDSHIRGQQVEVGRFLLPKFKIEFRFKVCDMLMELGLVLPFTGEDGLTEMADSSAGERLHVSSIHQKSFMEVNEEGTEAAAVTYEQCYGCASDEEEPRRVDFVADHPFLFVIREDVTGVVLFVGQVINPSVG</sequence>
<reference evidence="5" key="2">
    <citation type="submission" date="2017-02" db="EMBL/GenBank/DDBJ databases">
        <title>Sunflower complete genome.</title>
        <authorList>
            <person name="Langlade N."/>
            <person name="Munos S."/>
        </authorList>
    </citation>
    <scope>NUCLEOTIDE SEQUENCE [LARGE SCALE GENOMIC DNA]</scope>
    <source>
        <tissue evidence="5">Leaves</tissue>
    </source>
</reference>
<evidence type="ECO:0000313" key="5">
    <source>
        <dbReference type="EMBL" id="OTG34617.1"/>
    </source>
</evidence>
<dbReference type="EMBL" id="CM007891">
    <property type="protein sequence ID" value="OTG34617.1"/>
    <property type="molecule type" value="Genomic_DNA"/>
</dbReference>
<name>A0A251VG51_HELAN</name>
<dbReference type="PANTHER" id="PTHR11461">
    <property type="entry name" value="SERINE PROTEASE INHIBITOR, SERPIN"/>
    <property type="match status" value="1"/>
</dbReference>
<dbReference type="GO" id="GO:0004867">
    <property type="term" value="F:serine-type endopeptidase inhibitor activity"/>
    <property type="evidence" value="ECO:0007669"/>
    <property type="project" value="InterPro"/>
</dbReference>
<dbReference type="SMART" id="SM00093">
    <property type="entry name" value="SERPIN"/>
    <property type="match status" value="1"/>
</dbReference>
<dbReference type="InterPro" id="IPR042178">
    <property type="entry name" value="Serpin_sf_1"/>
</dbReference>
<evidence type="ECO:0000313" key="4">
    <source>
        <dbReference type="EMBL" id="KAF5818880.1"/>
    </source>
</evidence>
<dbReference type="InterPro" id="IPR000215">
    <property type="entry name" value="Serpin_fam"/>
</dbReference>
<dbReference type="InParanoid" id="A0A251VG51"/>
<protein>
    <submittedName>
        <fullName evidence="5">Putative serpin</fullName>
    </submittedName>
    <submittedName>
        <fullName evidence="4">Serpin family protein</fullName>
    </submittedName>
</protein>
<dbReference type="Pfam" id="PF00079">
    <property type="entry name" value="Serpin"/>
    <property type="match status" value="1"/>
</dbReference>
<dbReference type="Gene3D" id="3.30.497.10">
    <property type="entry name" value="Antithrombin, subunit I, domain 2"/>
    <property type="match status" value="1"/>
</dbReference>